<dbReference type="EMBL" id="JAGKQQ010000001">
    <property type="protein sequence ID" value="MBP3955096.1"/>
    <property type="molecule type" value="Genomic_DNA"/>
</dbReference>
<dbReference type="SMART" id="SM00367">
    <property type="entry name" value="LRR_CC"/>
    <property type="match status" value="2"/>
</dbReference>
<evidence type="ECO:0000313" key="3">
    <source>
        <dbReference type="Proteomes" id="UP000676565"/>
    </source>
</evidence>
<reference evidence="2 3" key="1">
    <citation type="submission" date="2021-04" db="EMBL/GenBank/DDBJ databases">
        <authorList>
            <person name="Ivanova A."/>
        </authorList>
    </citation>
    <scope>NUCLEOTIDE SEQUENCE [LARGE SCALE GENOMIC DNA]</scope>
    <source>
        <strain evidence="2 3">G18</strain>
    </source>
</reference>
<comment type="caution">
    <text evidence="2">The sequence shown here is derived from an EMBL/GenBank/DDBJ whole genome shotgun (WGS) entry which is preliminary data.</text>
</comment>
<evidence type="ECO:0000256" key="1">
    <source>
        <dbReference type="SAM" id="MobiDB-lite"/>
    </source>
</evidence>
<proteinExistence type="predicted"/>
<evidence type="ECO:0000313" key="2">
    <source>
        <dbReference type="EMBL" id="MBP3955096.1"/>
    </source>
</evidence>
<sequence length="154" mass="15953">MSWAPKDESEPGSDSSAGPAKSAGASADESGGRRHFVTVPGTWYSFPTTGGPVDWVRVGAAPGAFAFHPDRVYGFYAPVAVTDSDLEGIRALADVAALVILVLRNCEAVTDAGLLHLNGLTALRALDLSQCRRVTDAGIAALAAALPECEITIE</sequence>
<dbReference type="SUPFAM" id="SSF52047">
    <property type="entry name" value="RNI-like"/>
    <property type="match status" value="1"/>
</dbReference>
<evidence type="ECO:0008006" key="4">
    <source>
        <dbReference type="Google" id="ProtNLM"/>
    </source>
</evidence>
<feature type="region of interest" description="Disordered" evidence="1">
    <location>
        <begin position="1"/>
        <end position="33"/>
    </location>
</feature>
<organism evidence="2 3">
    <name type="scientific">Gemmata palustris</name>
    <dbReference type="NCBI Taxonomy" id="2822762"/>
    <lineage>
        <taxon>Bacteria</taxon>
        <taxon>Pseudomonadati</taxon>
        <taxon>Planctomycetota</taxon>
        <taxon>Planctomycetia</taxon>
        <taxon>Gemmatales</taxon>
        <taxon>Gemmataceae</taxon>
        <taxon>Gemmata</taxon>
    </lineage>
</organism>
<accession>A0ABS5BN07</accession>
<dbReference type="RefSeq" id="WP_210653194.1">
    <property type="nucleotide sequence ID" value="NZ_JAGKQQ010000001.1"/>
</dbReference>
<dbReference type="Proteomes" id="UP000676565">
    <property type="component" value="Unassembled WGS sequence"/>
</dbReference>
<protein>
    <recommendedName>
        <fullName evidence="4">Leucine-rich repeat domain-containing protein</fullName>
    </recommendedName>
</protein>
<name>A0ABS5BN07_9BACT</name>
<keyword evidence="3" id="KW-1185">Reference proteome</keyword>
<dbReference type="Gene3D" id="3.80.10.10">
    <property type="entry name" value="Ribonuclease Inhibitor"/>
    <property type="match status" value="1"/>
</dbReference>
<dbReference type="InterPro" id="IPR006553">
    <property type="entry name" value="Leu-rich_rpt_Cys-con_subtyp"/>
</dbReference>
<gene>
    <name evidence="2" type="ORF">J8F10_07360</name>
</gene>
<feature type="compositionally biased region" description="Low complexity" evidence="1">
    <location>
        <begin position="12"/>
        <end position="28"/>
    </location>
</feature>
<dbReference type="InterPro" id="IPR032675">
    <property type="entry name" value="LRR_dom_sf"/>
</dbReference>